<dbReference type="PRINTS" id="PR00469">
    <property type="entry name" value="PNDRDTASEII"/>
</dbReference>
<proteinExistence type="predicted"/>
<keyword evidence="6" id="KW-1185">Reference proteome</keyword>
<dbReference type="Gene3D" id="3.50.50.60">
    <property type="entry name" value="FAD/NAD(P)-binding domain"/>
    <property type="match status" value="1"/>
</dbReference>
<evidence type="ECO:0000313" key="5">
    <source>
        <dbReference type="EMBL" id="EMA34462.1"/>
    </source>
</evidence>
<dbReference type="InterPro" id="IPR050097">
    <property type="entry name" value="Ferredoxin-NADP_redctase_2"/>
</dbReference>
<dbReference type="Pfam" id="PF07992">
    <property type="entry name" value="Pyr_redox_2"/>
    <property type="match status" value="1"/>
</dbReference>
<sequence>MSNDTDDTASEDASVLVVGGGPAGLSAALFAAKNGLETTVFDGDDTWMHKAHLFNYLGIGSVGGSEFMATARQQVDDFGADRRQGEEVTSVRETADGFAVETDEGEHEYEGDYLVLATGANRDLAEELGCAFTDEEVVDVGVDMETTVEDAYATGAMVRPEEWQAAIAVGDGAAAALNILSKEQGEHYHDFDVPADAERLFGEELAE</sequence>
<dbReference type="PATRIC" id="fig|358396.7.peg.1626"/>
<dbReference type="KEGG" id="hlc:CHINAEXTREME04780"/>
<reference evidence="4 7" key="1">
    <citation type="journal article" date="2011" name="J. Bacteriol.">
        <title>Genome sequence of Halobiforma lacisalsi AJ5, an extremely halophilic archaeon which harbors a bop gene.</title>
        <authorList>
            <person name="Jiang X."/>
            <person name="Wang S."/>
            <person name="Cheng H."/>
            <person name="Huo Y."/>
            <person name="Zhang X."/>
            <person name="Zhu X."/>
            <person name="Han X."/>
            <person name="Ni P."/>
            <person name="Wu M."/>
        </authorList>
    </citation>
    <scope>NUCLEOTIDE SEQUENCE [LARGE SCALE GENOMIC DNA]</scope>
    <source>
        <strain evidence="4 7">AJ5</strain>
    </source>
</reference>
<dbReference type="EMBL" id="AOLZ01000032">
    <property type="protein sequence ID" value="EMA34462.1"/>
    <property type="molecule type" value="Genomic_DNA"/>
</dbReference>
<evidence type="ECO:0000313" key="7">
    <source>
        <dbReference type="Proteomes" id="UP000186547"/>
    </source>
</evidence>
<gene>
    <name evidence="5" type="ORF">C445_08047</name>
    <name evidence="4" type="ORF">CHINAEXTREME_04780</name>
</gene>
<keyword evidence="1" id="KW-0285">Flavoprotein</keyword>
<dbReference type="GeneID" id="30920414"/>
<dbReference type="Proteomes" id="UP000011555">
    <property type="component" value="Unassembled WGS sequence"/>
</dbReference>
<dbReference type="RefSeq" id="WP_007141334.1">
    <property type="nucleotide sequence ID" value="NZ_AOLZ01000032.1"/>
</dbReference>
<evidence type="ECO:0000313" key="4">
    <source>
        <dbReference type="EMBL" id="APW97124.1"/>
    </source>
</evidence>
<evidence type="ECO:0000256" key="1">
    <source>
        <dbReference type="ARBA" id="ARBA00022630"/>
    </source>
</evidence>
<dbReference type="GO" id="GO:0016491">
    <property type="term" value="F:oxidoreductase activity"/>
    <property type="evidence" value="ECO:0007669"/>
    <property type="project" value="UniProtKB-KW"/>
</dbReference>
<feature type="domain" description="FAD/NAD(P)-binding" evidence="3">
    <location>
        <begin position="14"/>
        <end position="121"/>
    </location>
</feature>
<dbReference type="InterPro" id="IPR023753">
    <property type="entry name" value="FAD/NAD-binding_dom"/>
</dbReference>
<dbReference type="PANTHER" id="PTHR48105">
    <property type="entry name" value="THIOREDOXIN REDUCTASE 1-RELATED-RELATED"/>
    <property type="match status" value="1"/>
</dbReference>
<accession>M0LLL3</accession>
<reference evidence="5 6" key="2">
    <citation type="journal article" date="2014" name="PLoS Genet.">
        <title>Phylogenetically driven sequencing of extremely halophilic archaea reveals strategies for static and dynamic osmo-response.</title>
        <authorList>
            <person name="Becker E.A."/>
            <person name="Seitzer P.M."/>
            <person name="Tritt A."/>
            <person name="Larsen D."/>
            <person name="Krusor M."/>
            <person name="Yao A.I."/>
            <person name="Wu D."/>
            <person name="Madern D."/>
            <person name="Eisen J.A."/>
            <person name="Darling A.E."/>
            <person name="Facciotti M.T."/>
        </authorList>
    </citation>
    <scope>NUCLEOTIDE SEQUENCE [LARGE SCALE GENOMIC DNA]</scope>
    <source>
        <strain evidence="5 6">AJ5</strain>
    </source>
</reference>
<dbReference type="PRINTS" id="PR00368">
    <property type="entry name" value="FADPNR"/>
</dbReference>
<organism evidence="5 6">
    <name type="scientific">Natronobacterium lacisalsi AJ5</name>
    <dbReference type="NCBI Taxonomy" id="358396"/>
    <lineage>
        <taxon>Archaea</taxon>
        <taxon>Methanobacteriati</taxon>
        <taxon>Methanobacteriota</taxon>
        <taxon>Stenosarchaea group</taxon>
        <taxon>Halobacteria</taxon>
        <taxon>Halobacteriales</taxon>
        <taxon>Natrialbaceae</taxon>
        <taxon>Natronobacterium</taxon>
    </lineage>
</organism>
<dbReference type="EMBL" id="CP019285">
    <property type="protein sequence ID" value="APW97124.1"/>
    <property type="molecule type" value="Genomic_DNA"/>
</dbReference>
<dbReference type="STRING" id="358396.CHINAEXTREME_04780"/>
<evidence type="ECO:0000313" key="6">
    <source>
        <dbReference type="Proteomes" id="UP000011555"/>
    </source>
</evidence>
<protein>
    <submittedName>
        <fullName evidence="5">FAD-dependent pyridine nucleotide-disulfide oxidoreductase</fullName>
    </submittedName>
    <submittedName>
        <fullName evidence="4">Thioredoxin reductase</fullName>
    </submittedName>
</protein>
<dbReference type="SUPFAM" id="SSF51905">
    <property type="entry name" value="FAD/NAD(P)-binding domain"/>
    <property type="match status" value="1"/>
</dbReference>
<keyword evidence="2" id="KW-0560">Oxidoreductase</keyword>
<dbReference type="InterPro" id="IPR036188">
    <property type="entry name" value="FAD/NAD-bd_sf"/>
</dbReference>
<dbReference type="Proteomes" id="UP000186547">
    <property type="component" value="Chromosome"/>
</dbReference>
<evidence type="ECO:0000259" key="3">
    <source>
        <dbReference type="Pfam" id="PF07992"/>
    </source>
</evidence>
<reference evidence="4" key="3">
    <citation type="submission" date="2017-01" db="EMBL/GenBank/DDBJ databases">
        <authorList>
            <person name="Mah S.A."/>
            <person name="Swanson W.J."/>
            <person name="Moy G.W."/>
            <person name="Vacquier V.D."/>
        </authorList>
    </citation>
    <scope>NUCLEOTIDE SEQUENCE</scope>
    <source>
        <strain evidence="4">AJ5</strain>
    </source>
</reference>
<dbReference type="AlphaFoldDB" id="M0LLL3"/>
<evidence type="ECO:0000256" key="2">
    <source>
        <dbReference type="ARBA" id="ARBA00023002"/>
    </source>
</evidence>
<name>M0LLL3_NATLA</name>
<dbReference type="eggNOG" id="arCOG01301">
    <property type="taxonomic scope" value="Archaea"/>
</dbReference>